<dbReference type="CDD" id="cd03230">
    <property type="entry name" value="ABC_DR_subfamily_A"/>
    <property type="match status" value="1"/>
</dbReference>
<gene>
    <name evidence="6" type="ORF">FHS18_006488</name>
</gene>
<protein>
    <submittedName>
        <fullName evidence="6">ABC-type multidrug transport system ATPase subunit</fullName>
    </submittedName>
</protein>
<sequence>MNAANRAPLLRLHQASKRYHRHHAVRDVDLTLHQSEAIALTGPNGSGKSTLLRLIGGLLPLTAGLREQLSDTPLTIGYVPDRFPKLKFGSREYLAHMGAIQGMPRSQLHSRIEELHALFRLQPDLLHQDLRYYSKGMLQKVNVMQALLTTPDILLLDEPLSGLDAGTQLELLTALQQLQRQGVAIVAVTHEPAFAEQLADRIVTMDQGRLVRSIQGRTAATLSDSRELGAPRMRISCQAAPELLRRLSHASGGVVACEMDEPSALGTPCTAHFVLQHGYSDAFLLGALNVGVSILAVQQDDSPRDFENTAADSGYAMASTGTMKPMERE</sequence>
<reference evidence="6 7" key="1">
    <citation type="submission" date="2020-08" db="EMBL/GenBank/DDBJ databases">
        <title>Genomic Encyclopedia of Type Strains, Phase III (KMG-III): the genomes of soil and plant-associated and newly described type strains.</title>
        <authorList>
            <person name="Whitman W."/>
        </authorList>
    </citation>
    <scope>NUCLEOTIDE SEQUENCE [LARGE SCALE GENOMIC DNA]</scope>
    <source>
        <strain evidence="6 7">CECT 5862</strain>
    </source>
</reference>
<dbReference type="Gene3D" id="3.40.50.300">
    <property type="entry name" value="P-loop containing nucleotide triphosphate hydrolases"/>
    <property type="match status" value="1"/>
</dbReference>
<dbReference type="Pfam" id="PF00005">
    <property type="entry name" value="ABC_tran"/>
    <property type="match status" value="1"/>
</dbReference>
<keyword evidence="7" id="KW-1185">Reference proteome</keyword>
<feature type="region of interest" description="Disordered" evidence="4">
    <location>
        <begin position="305"/>
        <end position="329"/>
    </location>
</feature>
<evidence type="ECO:0000259" key="5">
    <source>
        <dbReference type="PROSITE" id="PS50893"/>
    </source>
</evidence>
<dbReference type="GO" id="GO:0005524">
    <property type="term" value="F:ATP binding"/>
    <property type="evidence" value="ECO:0007669"/>
    <property type="project" value="UniProtKB-KW"/>
</dbReference>
<evidence type="ECO:0000256" key="3">
    <source>
        <dbReference type="ARBA" id="ARBA00022840"/>
    </source>
</evidence>
<keyword evidence="3" id="KW-0067">ATP-binding</keyword>
<dbReference type="InterPro" id="IPR051782">
    <property type="entry name" value="ABC_Transporter_VariousFunc"/>
</dbReference>
<dbReference type="GO" id="GO:0016887">
    <property type="term" value="F:ATP hydrolysis activity"/>
    <property type="evidence" value="ECO:0007669"/>
    <property type="project" value="InterPro"/>
</dbReference>
<evidence type="ECO:0000256" key="1">
    <source>
        <dbReference type="ARBA" id="ARBA00022448"/>
    </source>
</evidence>
<proteinExistence type="predicted"/>
<dbReference type="Proteomes" id="UP000570361">
    <property type="component" value="Unassembled WGS sequence"/>
</dbReference>
<dbReference type="InterPro" id="IPR003593">
    <property type="entry name" value="AAA+_ATPase"/>
</dbReference>
<dbReference type="SUPFAM" id="SSF52540">
    <property type="entry name" value="P-loop containing nucleoside triphosphate hydrolases"/>
    <property type="match status" value="1"/>
</dbReference>
<accession>A0A7W5B4Q5</accession>
<name>A0A7W5B4Q5_9BACL</name>
<dbReference type="PANTHER" id="PTHR42939">
    <property type="entry name" value="ABC TRANSPORTER ATP-BINDING PROTEIN ALBC-RELATED"/>
    <property type="match status" value="1"/>
</dbReference>
<dbReference type="InterPro" id="IPR027417">
    <property type="entry name" value="P-loop_NTPase"/>
</dbReference>
<keyword evidence="1" id="KW-0813">Transport</keyword>
<dbReference type="AlphaFoldDB" id="A0A7W5B4Q5"/>
<dbReference type="PROSITE" id="PS50893">
    <property type="entry name" value="ABC_TRANSPORTER_2"/>
    <property type="match status" value="1"/>
</dbReference>
<dbReference type="SMART" id="SM00382">
    <property type="entry name" value="AAA"/>
    <property type="match status" value="1"/>
</dbReference>
<dbReference type="PANTHER" id="PTHR42939:SF1">
    <property type="entry name" value="ABC TRANSPORTER ATP-BINDING PROTEIN ALBC-RELATED"/>
    <property type="match status" value="1"/>
</dbReference>
<evidence type="ECO:0000313" key="7">
    <source>
        <dbReference type="Proteomes" id="UP000570361"/>
    </source>
</evidence>
<dbReference type="EMBL" id="JACHXK010000030">
    <property type="protein sequence ID" value="MBB3114367.1"/>
    <property type="molecule type" value="Genomic_DNA"/>
</dbReference>
<dbReference type="RefSeq" id="WP_183604401.1">
    <property type="nucleotide sequence ID" value="NZ_JACHXK010000030.1"/>
</dbReference>
<comment type="caution">
    <text evidence="6">The sequence shown here is derived from an EMBL/GenBank/DDBJ whole genome shotgun (WGS) entry which is preliminary data.</text>
</comment>
<evidence type="ECO:0000256" key="4">
    <source>
        <dbReference type="SAM" id="MobiDB-lite"/>
    </source>
</evidence>
<feature type="domain" description="ABC transporter" evidence="5">
    <location>
        <begin position="10"/>
        <end position="232"/>
    </location>
</feature>
<organism evidence="6 7">
    <name type="scientific">Paenibacillus phyllosphaerae</name>
    <dbReference type="NCBI Taxonomy" id="274593"/>
    <lineage>
        <taxon>Bacteria</taxon>
        <taxon>Bacillati</taxon>
        <taxon>Bacillota</taxon>
        <taxon>Bacilli</taxon>
        <taxon>Bacillales</taxon>
        <taxon>Paenibacillaceae</taxon>
        <taxon>Paenibacillus</taxon>
    </lineage>
</organism>
<evidence type="ECO:0000256" key="2">
    <source>
        <dbReference type="ARBA" id="ARBA00022741"/>
    </source>
</evidence>
<keyword evidence="2" id="KW-0547">Nucleotide-binding</keyword>
<evidence type="ECO:0000313" key="6">
    <source>
        <dbReference type="EMBL" id="MBB3114367.1"/>
    </source>
</evidence>
<dbReference type="InterPro" id="IPR003439">
    <property type="entry name" value="ABC_transporter-like_ATP-bd"/>
</dbReference>